<dbReference type="Proteomes" id="UP001054889">
    <property type="component" value="Unassembled WGS sequence"/>
</dbReference>
<dbReference type="AlphaFoldDB" id="A0AAV5BLD7"/>
<gene>
    <name evidence="1" type="primary">ga02439</name>
    <name evidence="1" type="ORF">PR202_ga02439</name>
</gene>
<protein>
    <submittedName>
        <fullName evidence="1">Uncharacterized protein</fullName>
    </submittedName>
</protein>
<accession>A0AAV5BLD7</accession>
<reference evidence="1" key="1">
    <citation type="journal article" date="2018" name="DNA Res.">
        <title>Multiple hybrid de novo genome assembly of finger millet, an orphan allotetraploid crop.</title>
        <authorList>
            <person name="Hatakeyama M."/>
            <person name="Aluri S."/>
            <person name="Balachadran M.T."/>
            <person name="Sivarajan S.R."/>
            <person name="Patrignani A."/>
            <person name="Gruter S."/>
            <person name="Poveda L."/>
            <person name="Shimizu-Inatsugi R."/>
            <person name="Baeten J."/>
            <person name="Francoijs K.J."/>
            <person name="Nataraja K.N."/>
            <person name="Reddy Y.A.N."/>
            <person name="Phadnis S."/>
            <person name="Ravikumar R.L."/>
            <person name="Schlapbach R."/>
            <person name="Sreeman S.M."/>
            <person name="Shimizu K.K."/>
        </authorList>
    </citation>
    <scope>NUCLEOTIDE SEQUENCE</scope>
</reference>
<name>A0AAV5BLD7_ELECO</name>
<organism evidence="1 2">
    <name type="scientific">Eleusine coracana subsp. coracana</name>
    <dbReference type="NCBI Taxonomy" id="191504"/>
    <lineage>
        <taxon>Eukaryota</taxon>
        <taxon>Viridiplantae</taxon>
        <taxon>Streptophyta</taxon>
        <taxon>Embryophyta</taxon>
        <taxon>Tracheophyta</taxon>
        <taxon>Spermatophyta</taxon>
        <taxon>Magnoliopsida</taxon>
        <taxon>Liliopsida</taxon>
        <taxon>Poales</taxon>
        <taxon>Poaceae</taxon>
        <taxon>PACMAD clade</taxon>
        <taxon>Chloridoideae</taxon>
        <taxon>Cynodonteae</taxon>
        <taxon>Eleusininae</taxon>
        <taxon>Eleusine</taxon>
    </lineage>
</organism>
<reference evidence="1" key="2">
    <citation type="submission" date="2021-12" db="EMBL/GenBank/DDBJ databases">
        <title>Resequencing data analysis of finger millet.</title>
        <authorList>
            <person name="Hatakeyama M."/>
            <person name="Aluri S."/>
            <person name="Balachadran M.T."/>
            <person name="Sivarajan S.R."/>
            <person name="Poveda L."/>
            <person name="Shimizu-Inatsugi R."/>
            <person name="Schlapbach R."/>
            <person name="Sreeman S.M."/>
            <person name="Shimizu K.K."/>
        </authorList>
    </citation>
    <scope>NUCLEOTIDE SEQUENCE</scope>
</reference>
<evidence type="ECO:0000313" key="1">
    <source>
        <dbReference type="EMBL" id="GJM86569.1"/>
    </source>
</evidence>
<sequence>MEAEGKSSSGRTKLVKVKQGYIDWIIKLRAERPHPSTFFPALSNEDIRELYKDDPVERELALGAWCEAAAIMKSMKGKEEDILRQYYTNGYAMEEIEFGDQDAGAEN</sequence>
<proteinExistence type="predicted"/>
<dbReference type="EMBL" id="BQKI01000001">
    <property type="protein sequence ID" value="GJM86569.1"/>
    <property type="molecule type" value="Genomic_DNA"/>
</dbReference>
<comment type="caution">
    <text evidence="1">The sequence shown here is derived from an EMBL/GenBank/DDBJ whole genome shotgun (WGS) entry which is preliminary data.</text>
</comment>
<keyword evidence="2" id="KW-1185">Reference proteome</keyword>
<evidence type="ECO:0000313" key="2">
    <source>
        <dbReference type="Proteomes" id="UP001054889"/>
    </source>
</evidence>